<evidence type="ECO:0000259" key="2">
    <source>
        <dbReference type="Pfam" id="PF01471"/>
    </source>
</evidence>
<feature type="domain" description="Peptidoglycan binding-like" evidence="2">
    <location>
        <begin position="148"/>
        <end position="189"/>
    </location>
</feature>
<sequence length="310" mass="32643">MTPFEIAQGYIGTTEGPGPEDNPAIIEMYASVGHDWVEHDAVAWCAAFVGHCLEKAGLRSTRRLNARSYLDWGIPIDLADAQPGDIVVFSRGSKSWQGHVGFFVKATGTMIEVLGGNQSDAVTIQRYAKSRLLGVRRAGNVAPAVTLSVREVQARLKALGYHEVGQVDGEIGPRTRAAILAFRDDHGLPLVPIIDVALTEALTTAGSRQVAAERAAGVPEGSRIITAANAQVGLGVLGAAGSVAAQIAPALVQAEEARDTAERVLDLVGLTGVVQAALPWIGAAVFTGVIFYALKARNARIEDHRSGKTP</sequence>
<evidence type="ECO:0000313" key="4">
    <source>
        <dbReference type="EMBL" id="CUH59037.1"/>
    </source>
</evidence>
<dbReference type="Proteomes" id="UP000051298">
    <property type="component" value="Unassembled WGS sequence"/>
</dbReference>
<dbReference type="SUPFAM" id="SSF47090">
    <property type="entry name" value="PGBD-like"/>
    <property type="match status" value="1"/>
</dbReference>
<dbReference type="AlphaFoldDB" id="A0A0P1FCW2"/>
<proteinExistence type="predicted"/>
<dbReference type="Pfam" id="PF01471">
    <property type="entry name" value="PG_binding_1"/>
    <property type="match status" value="1"/>
</dbReference>
<feature type="transmembrane region" description="Helical" evidence="1">
    <location>
        <begin position="277"/>
        <end position="294"/>
    </location>
</feature>
<evidence type="ECO:0000313" key="5">
    <source>
        <dbReference type="Proteomes" id="UP000051298"/>
    </source>
</evidence>
<dbReference type="Pfam" id="PF05257">
    <property type="entry name" value="CHAP"/>
    <property type="match status" value="1"/>
</dbReference>
<evidence type="ECO:0000256" key="1">
    <source>
        <dbReference type="SAM" id="Phobius"/>
    </source>
</evidence>
<accession>A0A0P1FCW2</accession>
<dbReference type="InterPro" id="IPR013423">
    <property type="entry name" value="CHP02594"/>
</dbReference>
<dbReference type="InterPro" id="IPR007921">
    <property type="entry name" value="CHAP_dom"/>
</dbReference>
<organism evidence="4 5">
    <name type="scientific">Thalassobacter stenotrophicus</name>
    <dbReference type="NCBI Taxonomy" id="266809"/>
    <lineage>
        <taxon>Bacteria</taxon>
        <taxon>Pseudomonadati</taxon>
        <taxon>Pseudomonadota</taxon>
        <taxon>Alphaproteobacteria</taxon>
        <taxon>Rhodobacterales</taxon>
        <taxon>Roseobacteraceae</taxon>
        <taxon>Thalassobacter</taxon>
    </lineage>
</organism>
<dbReference type="RefSeq" id="WP_058122348.1">
    <property type="nucleotide sequence ID" value="NZ_CYRX01000008.1"/>
</dbReference>
<feature type="domain" description="Peptidase C51" evidence="3">
    <location>
        <begin position="40"/>
        <end position="117"/>
    </location>
</feature>
<dbReference type="InterPro" id="IPR002477">
    <property type="entry name" value="Peptidoglycan-bd-like"/>
</dbReference>
<reference evidence="4 5" key="1">
    <citation type="submission" date="2015-09" db="EMBL/GenBank/DDBJ databases">
        <authorList>
            <consortium name="Swine Surveillance"/>
        </authorList>
    </citation>
    <scope>NUCLEOTIDE SEQUENCE [LARGE SCALE GENOMIC DNA]</scope>
    <source>
        <strain evidence="4 5">CECT 5294</strain>
    </source>
</reference>
<dbReference type="EMBL" id="CYRX01000008">
    <property type="protein sequence ID" value="CUH59037.1"/>
    <property type="molecule type" value="Genomic_DNA"/>
</dbReference>
<dbReference type="Gene3D" id="3.90.1720.10">
    <property type="entry name" value="endopeptidase domain like (from Nostoc punctiforme)"/>
    <property type="match status" value="1"/>
</dbReference>
<gene>
    <name evidence="4" type="ORF">THS5294_00318</name>
</gene>
<name>A0A0P1FCW2_9RHOB</name>
<keyword evidence="1" id="KW-1133">Transmembrane helix</keyword>
<protein>
    <submittedName>
        <fullName evidence="4">Spore cortex-lytic enzyme</fullName>
    </submittedName>
</protein>
<dbReference type="InterPro" id="IPR036365">
    <property type="entry name" value="PGBD-like_sf"/>
</dbReference>
<dbReference type="InterPro" id="IPR036366">
    <property type="entry name" value="PGBDSf"/>
</dbReference>
<evidence type="ECO:0000259" key="3">
    <source>
        <dbReference type="Pfam" id="PF05257"/>
    </source>
</evidence>
<dbReference type="Gene3D" id="1.10.101.10">
    <property type="entry name" value="PGBD-like superfamily/PGBD"/>
    <property type="match status" value="1"/>
</dbReference>
<dbReference type="InterPro" id="IPR038765">
    <property type="entry name" value="Papain-like_cys_pep_sf"/>
</dbReference>
<dbReference type="SUPFAM" id="SSF54001">
    <property type="entry name" value="Cysteine proteinases"/>
    <property type="match status" value="1"/>
</dbReference>
<dbReference type="NCBIfam" id="TIGR02594">
    <property type="entry name" value="TIGR02594 family protein"/>
    <property type="match status" value="1"/>
</dbReference>
<keyword evidence="1" id="KW-0812">Transmembrane</keyword>
<keyword evidence="1" id="KW-0472">Membrane</keyword>